<dbReference type="Pfam" id="PF01066">
    <property type="entry name" value="CDP-OH_P_transf"/>
    <property type="match status" value="1"/>
</dbReference>
<feature type="transmembrane region" description="Helical" evidence="1">
    <location>
        <begin position="110"/>
        <end position="136"/>
    </location>
</feature>
<keyword evidence="1" id="KW-0812">Transmembrane</keyword>
<keyword evidence="1" id="KW-1133">Transmembrane helix</keyword>
<dbReference type="RefSeq" id="WP_398284034.1">
    <property type="nucleotide sequence ID" value="NZ_JBITLV010000007.1"/>
</dbReference>
<evidence type="ECO:0000313" key="2">
    <source>
        <dbReference type="EMBL" id="MFI7589444.1"/>
    </source>
</evidence>
<name>A0ABW8AST6_9ACTN</name>
<feature type="transmembrane region" description="Helical" evidence="1">
    <location>
        <begin position="182"/>
        <end position="203"/>
    </location>
</feature>
<accession>A0ABW8AST6</accession>
<keyword evidence="3" id="KW-1185">Reference proteome</keyword>
<feature type="transmembrane region" description="Helical" evidence="1">
    <location>
        <begin position="45"/>
        <end position="63"/>
    </location>
</feature>
<evidence type="ECO:0000313" key="3">
    <source>
        <dbReference type="Proteomes" id="UP001612915"/>
    </source>
</evidence>
<dbReference type="InterPro" id="IPR043130">
    <property type="entry name" value="CDP-OH_PTrfase_TM_dom"/>
</dbReference>
<dbReference type="Gene3D" id="1.20.120.1760">
    <property type="match status" value="1"/>
</dbReference>
<protein>
    <submittedName>
        <fullName evidence="2">CDP-alcohol phosphatidyltransferase family protein</fullName>
    </submittedName>
</protein>
<dbReference type="EMBL" id="JBITLV010000007">
    <property type="protein sequence ID" value="MFI7589444.1"/>
    <property type="molecule type" value="Genomic_DNA"/>
</dbReference>
<dbReference type="InterPro" id="IPR000462">
    <property type="entry name" value="CDP-OH_P_trans"/>
</dbReference>
<dbReference type="Proteomes" id="UP001612915">
    <property type="component" value="Unassembled WGS sequence"/>
</dbReference>
<feature type="transmembrane region" description="Helical" evidence="1">
    <location>
        <begin position="157"/>
        <end position="176"/>
    </location>
</feature>
<gene>
    <name evidence="2" type="ORF">ACIB24_20460</name>
</gene>
<evidence type="ECO:0000256" key="1">
    <source>
        <dbReference type="SAM" id="Phobius"/>
    </source>
</evidence>
<reference evidence="2 3" key="1">
    <citation type="submission" date="2024-10" db="EMBL/GenBank/DDBJ databases">
        <title>The Natural Products Discovery Center: Release of the First 8490 Sequenced Strains for Exploring Actinobacteria Biosynthetic Diversity.</title>
        <authorList>
            <person name="Kalkreuter E."/>
            <person name="Kautsar S.A."/>
            <person name="Yang D."/>
            <person name="Bader C.D."/>
            <person name="Teijaro C.N."/>
            <person name="Fluegel L."/>
            <person name="Davis C.M."/>
            <person name="Simpson J.R."/>
            <person name="Lauterbach L."/>
            <person name="Steele A.D."/>
            <person name="Gui C."/>
            <person name="Meng S."/>
            <person name="Li G."/>
            <person name="Viehrig K."/>
            <person name="Ye F."/>
            <person name="Su P."/>
            <person name="Kiefer A.F."/>
            <person name="Nichols A."/>
            <person name="Cepeda A.J."/>
            <person name="Yan W."/>
            <person name="Fan B."/>
            <person name="Jiang Y."/>
            <person name="Adhikari A."/>
            <person name="Zheng C.-J."/>
            <person name="Schuster L."/>
            <person name="Cowan T.M."/>
            <person name="Smanski M.J."/>
            <person name="Chevrette M.G."/>
            <person name="De Carvalho L.P.S."/>
            <person name="Shen B."/>
        </authorList>
    </citation>
    <scope>NUCLEOTIDE SEQUENCE [LARGE SCALE GENOMIC DNA]</scope>
    <source>
        <strain evidence="2 3">NPDC049639</strain>
    </source>
</reference>
<comment type="caution">
    <text evidence="2">The sequence shown here is derived from an EMBL/GenBank/DDBJ whole genome shotgun (WGS) entry which is preliminary data.</text>
</comment>
<keyword evidence="1" id="KW-0472">Membrane</keyword>
<organism evidence="2 3">
    <name type="scientific">Spongisporangium articulatum</name>
    <dbReference type="NCBI Taxonomy" id="3362603"/>
    <lineage>
        <taxon>Bacteria</taxon>
        <taxon>Bacillati</taxon>
        <taxon>Actinomycetota</taxon>
        <taxon>Actinomycetes</taxon>
        <taxon>Kineosporiales</taxon>
        <taxon>Kineosporiaceae</taxon>
        <taxon>Spongisporangium</taxon>
    </lineage>
</organism>
<sequence>MLTRDEYLVGWSVGHGVVPSRLVAGWLRAAYRVARPLTRLGVSPSAISVLGVALIGGGAFAAGRWPALGGLLIAAGGVCDGVDGAVALVAGRAGRRGALVDAACDRVGDLLLGVGLAAAGAPGWVCGTAVAVGFAHEGVRVVARRRRLRLGVTVSERPTRVIVTVMFLVAAGLGVLADAGWWASAGAWTSLLLAAAGLVQLLAKITASAR</sequence>
<proteinExistence type="predicted"/>